<keyword evidence="2" id="KW-1185">Reference proteome</keyword>
<dbReference type="EMBL" id="FUXB01000009">
    <property type="protein sequence ID" value="SJZ98395.1"/>
    <property type="molecule type" value="Genomic_DNA"/>
</dbReference>
<reference evidence="2" key="1">
    <citation type="submission" date="2017-02" db="EMBL/GenBank/DDBJ databases">
        <authorList>
            <person name="Varghese N."/>
            <person name="Submissions S."/>
        </authorList>
    </citation>
    <scope>NUCLEOTIDE SEQUENCE [LARGE SCALE GENOMIC DNA]</scope>
    <source>
        <strain evidence="2">DSM 19608</strain>
    </source>
</reference>
<protein>
    <submittedName>
        <fullName evidence="1">Uncharacterized protein</fullName>
    </submittedName>
</protein>
<dbReference type="RefSeq" id="WP_078926366.1">
    <property type="nucleotide sequence ID" value="NZ_FUXB01000009.1"/>
</dbReference>
<sequence length="114" mass="12640">MRISVDGGSFKVAIETEFDGLVAEATAIFHSTRTQAQSNDRAILRLLQIIIEHSEDDDAIGYAVLGLLGWYNEVINPVEDKDIELNLPKILPHVLNPNGDLTAMNINEPQTFTH</sequence>
<proteinExistence type="predicted"/>
<name>A0A1T4Q3J1_VIBCI</name>
<dbReference type="AlphaFoldDB" id="A0A1T4Q3J1"/>
<dbReference type="OrthoDB" id="5820912at2"/>
<accession>A0A1T4Q3J1</accession>
<evidence type="ECO:0000313" key="1">
    <source>
        <dbReference type="EMBL" id="SJZ98395.1"/>
    </source>
</evidence>
<gene>
    <name evidence="1" type="ORF">SAMN02745782_01985</name>
</gene>
<dbReference type="Proteomes" id="UP000190834">
    <property type="component" value="Unassembled WGS sequence"/>
</dbReference>
<evidence type="ECO:0000313" key="2">
    <source>
        <dbReference type="Proteomes" id="UP000190834"/>
    </source>
</evidence>
<organism evidence="1 2">
    <name type="scientific">Vibrio cincinnatiensis DSM 19608</name>
    <dbReference type="NCBI Taxonomy" id="1123491"/>
    <lineage>
        <taxon>Bacteria</taxon>
        <taxon>Pseudomonadati</taxon>
        <taxon>Pseudomonadota</taxon>
        <taxon>Gammaproteobacteria</taxon>
        <taxon>Vibrionales</taxon>
        <taxon>Vibrionaceae</taxon>
        <taxon>Vibrio</taxon>
    </lineage>
</organism>
<dbReference type="GeneID" id="70581544"/>